<feature type="signal peptide" evidence="1">
    <location>
        <begin position="1"/>
        <end position="22"/>
    </location>
</feature>
<evidence type="ECO:0000313" key="3">
    <source>
        <dbReference type="EMBL" id="HED11076.1"/>
    </source>
</evidence>
<dbReference type="AlphaFoldDB" id="A0A7V1LN62"/>
<dbReference type="Proteomes" id="UP000886005">
    <property type="component" value="Unassembled WGS sequence"/>
</dbReference>
<evidence type="ECO:0000259" key="2">
    <source>
        <dbReference type="Pfam" id="PF03625"/>
    </source>
</evidence>
<feature type="chain" id="PRO_5031565329" evidence="1">
    <location>
        <begin position="23"/>
        <end position="160"/>
    </location>
</feature>
<dbReference type="InterPro" id="IPR035923">
    <property type="entry name" value="TT1751-like_sf"/>
</dbReference>
<gene>
    <name evidence="3" type="ORF">ENJ10_10340</name>
</gene>
<organism evidence="3">
    <name type="scientific">Caldithrix abyssi</name>
    <dbReference type="NCBI Taxonomy" id="187145"/>
    <lineage>
        <taxon>Bacteria</taxon>
        <taxon>Pseudomonadati</taxon>
        <taxon>Calditrichota</taxon>
        <taxon>Calditrichia</taxon>
        <taxon>Calditrichales</taxon>
        <taxon>Calditrichaceae</taxon>
        <taxon>Caldithrix</taxon>
    </lineage>
</organism>
<evidence type="ECO:0000256" key="1">
    <source>
        <dbReference type="SAM" id="SignalP"/>
    </source>
</evidence>
<feature type="domain" description="DUF302" evidence="2">
    <location>
        <begin position="80"/>
        <end position="128"/>
    </location>
</feature>
<sequence>MAKSLRYMPLLLVLFCTLPVPASEKPIYKLTIDAPVEAVYDSLYAALENERFFVVFEANILKNISRFAERWGEDFNKSKLTALRSMVFCNGWYANKVSGEDPEMTALCPLSATLIETGGRTTILFVKPAFLAKGSPAEETLREVQSTVIGAFEKTAALFK</sequence>
<dbReference type="Pfam" id="PF03625">
    <property type="entry name" value="DUF302"/>
    <property type="match status" value="1"/>
</dbReference>
<dbReference type="Gene3D" id="3.30.310.70">
    <property type="entry name" value="TT1751-like domain"/>
    <property type="match status" value="1"/>
</dbReference>
<accession>A0A7V1LN62</accession>
<comment type="caution">
    <text evidence="3">The sequence shown here is derived from an EMBL/GenBank/DDBJ whole genome shotgun (WGS) entry which is preliminary data.</text>
</comment>
<name>A0A7V1LN62_CALAY</name>
<keyword evidence="1" id="KW-0732">Signal</keyword>
<dbReference type="SUPFAM" id="SSF103247">
    <property type="entry name" value="TT1751-like"/>
    <property type="match status" value="1"/>
</dbReference>
<dbReference type="EMBL" id="DRLD01000281">
    <property type="protein sequence ID" value="HED11076.1"/>
    <property type="molecule type" value="Genomic_DNA"/>
</dbReference>
<protein>
    <submittedName>
        <fullName evidence="3">DUF302 domain-containing protein</fullName>
    </submittedName>
</protein>
<dbReference type="InterPro" id="IPR005180">
    <property type="entry name" value="DUF302"/>
</dbReference>
<proteinExistence type="predicted"/>
<reference evidence="3" key="1">
    <citation type="journal article" date="2020" name="mSystems">
        <title>Genome- and Community-Level Interaction Insights into Carbon Utilization and Element Cycling Functions of Hydrothermarchaeota in Hydrothermal Sediment.</title>
        <authorList>
            <person name="Zhou Z."/>
            <person name="Liu Y."/>
            <person name="Xu W."/>
            <person name="Pan J."/>
            <person name="Luo Z.H."/>
            <person name="Li M."/>
        </authorList>
    </citation>
    <scope>NUCLEOTIDE SEQUENCE [LARGE SCALE GENOMIC DNA]</scope>
    <source>
        <strain evidence="3">HyVt-456</strain>
    </source>
</reference>